<accession>A0ACD5WMT2</accession>
<proteinExistence type="predicted"/>
<sequence length="584" mass="64755">MTQALFFLLVMLLCMVLLATAVCSASPPPAVMAAAAAAAAQRNCPDKCGNVTIPYPFGIGRDCSLPNFHLNCTKGVVRRGNIRVDNITLEPAQMVAYTKLTYICHKRRPQDMSLNLTGSPFLVSPAANFFTAIGCNLVARINGRTGASTDRYLAGCISFCASEDEAAEEGAACAGQGCCEASLAAELSQVSVFWSKNNDSKMAKANTCQYAFVARKGWYNFSRKDLKGETLAKRYTNEMVVPLVLDWAIRDEICLSPREGGNKENLHIPYGVCRSTHSHCNNASNGVLGYVCRCDEGYVGNPYKENGCADINECESPNYHCRGGKCHNMEGSYMCKCRFGRRGEDESDKDCKPIMSSTAVAVIGTTSALSVTAVLLIFVRMEHEKRRLRDRFKKNGGQLLESIKIEIFRKEELDKITKNYKTIIGKGAFGEVYMGTTREYRQVAVKRSIAIKKDRQNDFVNEIQIQSQISHKYVVQLLGCCLETEVPMLVYEFVPRGSLYDVLHGKNGNGRREPLPLRARLDIAICSADALTYMHSQASQKILHGDREVREHSPRRRVRAQGVGLWDVQAHVHRKGSHRLGDRG</sequence>
<keyword evidence="2" id="KW-1185">Reference proteome</keyword>
<dbReference type="EnsemblPlants" id="AVESA.00010b.r2.4CG1256060.1">
    <property type="protein sequence ID" value="AVESA.00010b.r2.4CG1256060.1.CDS"/>
    <property type="gene ID" value="AVESA.00010b.r2.4CG1256060"/>
</dbReference>
<name>A0ACD5WMT2_AVESA</name>
<protein>
    <submittedName>
        <fullName evidence="1">Uncharacterized protein</fullName>
    </submittedName>
</protein>
<organism evidence="1 2">
    <name type="scientific">Avena sativa</name>
    <name type="common">Oat</name>
    <dbReference type="NCBI Taxonomy" id="4498"/>
    <lineage>
        <taxon>Eukaryota</taxon>
        <taxon>Viridiplantae</taxon>
        <taxon>Streptophyta</taxon>
        <taxon>Embryophyta</taxon>
        <taxon>Tracheophyta</taxon>
        <taxon>Spermatophyta</taxon>
        <taxon>Magnoliopsida</taxon>
        <taxon>Liliopsida</taxon>
        <taxon>Poales</taxon>
        <taxon>Poaceae</taxon>
        <taxon>BOP clade</taxon>
        <taxon>Pooideae</taxon>
        <taxon>Poodae</taxon>
        <taxon>Poeae</taxon>
        <taxon>Poeae Chloroplast Group 1 (Aveneae type)</taxon>
        <taxon>Aveninae</taxon>
        <taxon>Avena</taxon>
    </lineage>
</organism>
<reference evidence="1" key="2">
    <citation type="submission" date="2025-09" db="UniProtKB">
        <authorList>
            <consortium name="EnsemblPlants"/>
        </authorList>
    </citation>
    <scope>IDENTIFICATION</scope>
</reference>
<evidence type="ECO:0000313" key="2">
    <source>
        <dbReference type="Proteomes" id="UP001732700"/>
    </source>
</evidence>
<dbReference type="Proteomes" id="UP001732700">
    <property type="component" value="Chromosome 4C"/>
</dbReference>
<evidence type="ECO:0000313" key="1">
    <source>
        <dbReference type="EnsemblPlants" id="AVESA.00010b.r2.4CG1256060.1.CDS"/>
    </source>
</evidence>
<reference evidence="1" key="1">
    <citation type="submission" date="2021-05" db="EMBL/GenBank/DDBJ databases">
        <authorList>
            <person name="Scholz U."/>
            <person name="Mascher M."/>
            <person name="Fiebig A."/>
        </authorList>
    </citation>
    <scope>NUCLEOTIDE SEQUENCE [LARGE SCALE GENOMIC DNA]</scope>
</reference>